<reference evidence="1" key="2">
    <citation type="journal article" date="2022" name="New Phytol.">
        <title>Evolutionary transition to the ectomycorrhizal habit in the genomes of a hyperdiverse lineage of mushroom-forming fungi.</title>
        <authorList>
            <person name="Looney B."/>
            <person name="Miyauchi S."/>
            <person name="Morin E."/>
            <person name="Drula E."/>
            <person name="Courty P.E."/>
            <person name="Kohler A."/>
            <person name="Kuo A."/>
            <person name="LaButti K."/>
            <person name="Pangilinan J."/>
            <person name="Lipzen A."/>
            <person name="Riley R."/>
            <person name="Andreopoulos W."/>
            <person name="He G."/>
            <person name="Johnson J."/>
            <person name="Nolan M."/>
            <person name="Tritt A."/>
            <person name="Barry K.W."/>
            <person name="Grigoriev I.V."/>
            <person name="Nagy L.G."/>
            <person name="Hibbett D."/>
            <person name="Henrissat B."/>
            <person name="Matheny P.B."/>
            <person name="Labbe J."/>
            <person name="Martin F.M."/>
        </authorList>
    </citation>
    <scope>NUCLEOTIDE SEQUENCE</scope>
    <source>
        <strain evidence="1">HHB10654</strain>
    </source>
</reference>
<comment type="caution">
    <text evidence="1">The sequence shown here is derived from an EMBL/GenBank/DDBJ whole genome shotgun (WGS) entry which is preliminary data.</text>
</comment>
<dbReference type="Proteomes" id="UP000814140">
    <property type="component" value="Unassembled WGS sequence"/>
</dbReference>
<keyword evidence="2" id="KW-1185">Reference proteome</keyword>
<reference evidence="1" key="1">
    <citation type="submission" date="2021-03" db="EMBL/GenBank/DDBJ databases">
        <authorList>
            <consortium name="DOE Joint Genome Institute"/>
            <person name="Ahrendt S."/>
            <person name="Looney B.P."/>
            <person name="Miyauchi S."/>
            <person name="Morin E."/>
            <person name="Drula E."/>
            <person name="Courty P.E."/>
            <person name="Chicoki N."/>
            <person name="Fauchery L."/>
            <person name="Kohler A."/>
            <person name="Kuo A."/>
            <person name="Labutti K."/>
            <person name="Pangilinan J."/>
            <person name="Lipzen A."/>
            <person name="Riley R."/>
            <person name="Andreopoulos W."/>
            <person name="He G."/>
            <person name="Johnson J."/>
            <person name="Barry K.W."/>
            <person name="Grigoriev I.V."/>
            <person name="Nagy L."/>
            <person name="Hibbett D."/>
            <person name="Henrissat B."/>
            <person name="Matheny P.B."/>
            <person name="Labbe J."/>
            <person name="Martin F."/>
        </authorList>
    </citation>
    <scope>NUCLEOTIDE SEQUENCE</scope>
    <source>
        <strain evidence="1">HHB10654</strain>
    </source>
</reference>
<dbReference type="EMBL" id="MU277188">
    <property type="protein sequence ID" value="KAI0068403.1"/>
    <property type="molecule type" value="Genomic_DNA"/>
</dbReference>
<organism evidence="1 2">
    <name type="scientific">Artomyces pyxidatus</name>
    <dbReference type="NCBI Taxonomy" id="48021"/>
    <lineage>
        <taxon>Eukaryota</taxon>
        <taxon>Fungi</taxon>
        <taxon>Dikarya</taxon>
        <taxon>Basidiomycota</taxon>
        <taxon>Agaricomycotina</taxon>
        <taxon>Agaricomycetes</taxon>
        <taxon>Russulales</taxon>
        <taxon>Auriscalpiaceae</taxon>
        <taxon>Artomyces</taxon>
    </lineage>
</organism>
<gene>
    <name evidence="1" type="ORF">BV25DRAFT_1818814</name>
</gene>
<accession>A0ACB8TIW7</accession>
<evidence type="ECO:0000313" key="1">
    <source>
        <dbReference type="EMBL" id="KAI0068403.1"/>
    </source>
</evidence>
<protein>
    <submittedName>
        <fullName evidence="1">Uncharacterized protein</fullName>
    </submittedName>
</protein>
<sequence length="1647" mass="184744">MSLSMILNDDPAPRTTPSGPPASALASHSPLARDPPPVERRPPPSRTPSPLPHRARRHSQTDRSPRDYAFRPVSYQPVGGWDAKAGEWVQGEGPPSGYYHPDRLSPPASHSPNGYQVGPPGEITFVKDGVQDTSQSPPKKRRRNADDDSDYHPPGTRRHGPRRHPPRTRQLRTQSPSAEAAESDIAEERYELTEEDRRLASSDLSDCEEIWTGELGEYMLDTRKRRKLVEDYFERTLMERNSGLMRILSHRYAEAIERIPMPPPPPPPRQYQEPPQSVEDDLLSTLRVPSPGAEPHSNPEYGYENGDSPARRPHHPEMNGAEDAARELEESILGPARSSKVKGKGKEVKRPASRAPSDASSSDFDVPMSRGSKRRKLEQDPSDITADLVRSIADDQRSVVEVPDVVQRVTPAVKGKGKGKAKAVIQREQSMDSLTATPKGRKKPGPRRKLDAIPPQTQEHLGIGSTAGSVAGDITPAGSRPASPTLTATSATVFEIDEAIPPLKKAKKVDDTTMLKRVKALEEAQKKVWKTIARREVAKVYKYHAMGFTQRQAQLKRIATLASIQARRPYSRTPKAAKDVQAKSKRLMREMLVFWKKNEKEERDVRKREQKEAVDRAKVEEEKRETARQARKLEFLISQTELYSHFVGNKLKTAEVEGDGAPVDVPIGASLEDTDPTTLLDLDFDDADHTNLHRHARHNAQEAVALARKRAQAFDTQAALERKTNEALQLAKSQAHLRDPEDVQTGSSTTPLVDLDSDELNFQNPTSLSGPLTIAQPRMLMAQLKEYQLKGLNWLATLYEQGINGILADEMGLGKTVQSISLLAYLAETHDIWGPFLVVAPASTLHNWQQELTRFVPNLKALPYWGNVKDRATLRKFWSRKEISYNQDTPFHVLITSYQLVTQDQQYFQRVKWQYMILDEAQNIKNAASVRWKTLLSFQCRNRLLLTGTPIQNSMQELWALLHFIMPSLFDSHDEFNEWFSKDIENAAENKGSKLNEHQLRRLHMILKPFMLRRVKRHVQNELSDKIEKDIYVDLSARQRAMYKALQAKVSVQDLLEKAANIGDADSARSLMNLVMQFRKVCNHPELFERADIVAPFSFANFGRSGPINREGDFIMVPYSTRNPIEYAVPQLLYLDGGLLNIPREDLASSRRSDSILNRLMNIWTTDWIQQSLNSDAQSAFSFLPFLNLSAGEAHALHTSPLIRRSLLALAVESRRLDSDRYSLDSEFVASAIGNSFQIALPAFSLPSTELDDLPALRSIGTSAWADSRLSRPGLDWFIPSVVAPPISIYCPDRTFMEHEANLLEAPLESLALYGLPPTLREVAGTAVEYDHLIPNIPYGGLVARSSSDQLPRPIMQVPEAKSLIYDSAKLARLDALLQELKAGDHRVLIYFQMTRMMDLMEEYLIYRQYKYLRLDGSSKLEDRRDMVMDWQTRPDIFIFILSTRAGGLGINLTAADTVVFYDHDWNPSNDAQAMDRAHRLGQTRQVTVYRLITKGTIDERIVQLARVKKDVQDIVVGNKNFTDVTKPSEIVQLLLNEDQLASLDASKGVSEKAQGKRPARGDGEEDQARDLWQEEGDEFFGHNGLATPNEAADQQGDDGTPIPSSGRGKRRKGGNTGSTRGRKPGPAKGSTRRKSALASGDGTPLS</sequence>
<evidence type="ECO:0000313" key="2">
    <source>
        <dbReference type="Proteomes" id="UP000814140"/>
    </source>
</evidence>
<name>A0ACB8TIW7_9AGAM</name>
<proteinExistence type="predicted"/>